<proteinExistence type="predicted"/>
<accession>A0ABR3HSZ2</accession>
<dbReference type="InterPro" id="IPR029526">
    <property type="entry name" value="PGBD"/>
</dbReference>
<dbReference type="PANTHER" id="PTHR46599">
    <property type="entry name" value="PIGGYBAC TRANSPOSABLE ELEMENT-DERIVED PROTEIN 4"/>
    <property type="match status" value="1"/>
</dbReference>
<feature type="domain" description="PiggyBac transposable element-derived protein" evidence="1">
    <location>
        <begin position="352"/>
        <end position="549"/>
    </location>
</feature>
<dbReference type="EMBL" id="JBEUOH010000014">
    <property type="protein sequence ID" value="KAL0879681.1"/>
    <property type="molecule type" value="Genomic_DNA"/>
</dbReference>
<evidence type="ECO:0000313" key="3">
    <source>
        <dbReference type="Proteomes" id="UP001549920"/>
    </source>
</evidence>
<evidence type="ECO:0000313" key="2">
    <source>
        <dbReference type="EMBL" id="KAL0879681.1"/>
    </source>
</evidence>
<sequence>MCVCTLWHFRSANVLFSRLCMHNTGFSKYLPPPKWACSREIPVPKNPGIFRFCGEKTAPVPDPSIPGNSRFCKRVEHRYLRSFRSSSIPFCSRKEVYRRIQLGWAAFGKLRNVFSRWMQAASNRSTWKSLGEAYVQQYRKPVPDAKLRDLKSMLHLIPINLIFWKRILAIRPTKKSLPKLYRSQINGSPRRVVCSIVEIINPTNADIHADVEELLGQEGTDPSNDPNIFTGQREAFTGQAGPTFSPVGKSPFDTLQQENLSQCSRLRRWTPITIDELWTFFSIIMLQSIVSIAVEKEYWKPSLFYMEIGDFSRIMSFHRFTAIKKCLHFVDNTSTNNQSKLFKIRTIIEHLNDKLSFAHLIANKAARVGIKTYELCESKTGYLWKFDVYIGKNGAEPVDENCEVDEPMGATSKIVYKLVRPLLNLGHTLVMVNFYNSPLLSSSLKAKKTDSLRAKNKNNMRTGEVAFSQTKDLTIMVWKDAAVVSLISTYHPAEIGGKEKYGTYKYKPQAVLDYNLSMGGAYPVERSRNLVWYKKMFRRLFSVSIRNSYIIYKNAHPNAQQRQYRVQLADEILQRFRPQIVTRPLPPPAGHFPVRNGKRRARCKFCASRKVDTATVWKCEACDVNLCILGCF</sequence>
<reference evidence="2 3" key="1">
    <citation type="submission" date="2024-06" db="EMBL/GenBank/DDBJ databases">
        <title>A chromosome-level genome assembly of beet webworm, Loxostege sticticalis.</title>
        <authorList>
            <person name="Zhang Y."/>
        </authorList>
    </citation>
    <scope>NUCLEOTIDE SEQUENCE [LARGE SCALE GENOMIC DNA]</scope>
    <source>
        <strain evidence="2">AQ026</strain>
        <tissue evidence="2">Whole body</tissue>
    </source>
</reference>
<organism evidence="2 3">
    <name type="scientific">Loxostege sticticalis</name>
    <name type="common">Beet webworm moth</name>
    <dbReference type="NCBI Taxonomy" id="481309"/>
    <lineage>
        <taxon>Eukaryota</taxon>
        <taxon>Metazoa</taxon>
        <taxon>Ecdysozoa</taxon>
        <taxon>Arthropoda</taxon>
        <taxon>Hexapoda</taxon>
        <taxon>Insecta</taxon>
        <taxon>Pterygota</taxon>
        <taxon>Neoptera</taxon>
        <taxon>Endopterygota</taxon>
        <taxon>Lepidoptera</taxon>
        <taxon>Glossata</taxon>
        <taxon>Ditrysia</taxon>
        <taxon>Pyraloidea</taxon>
        <taxon>Crambidae</taxon>
        <taxon>Pyraustinae</taxon>
        <taxon>Loxostege</taxon>
    </lineage>
</organism>
<comment type="caution">
    <text evidence="2">The sequence shown here is derived from an EMBL/GenBank/DDBJ whole genome shotgun (WGS) entry which is preliminary data.</text>
</comment>
<keyword evidence="3" id="KW-1185">Reference proteome</keyword>
<dbReference type="Proteomes" id="UP001549920">
    <property type="component" value="Unassembled WGS sequence"/>
</dbReference>
<evidence type="ECO:0000259" key="1">
    <source>
        <dbReference type="Pfam" id="PF13843"/>
    </source>
</evidence>
<name>A0ABR3HSZ2_LOXSC</name>
<dbReference type="PANTHER" id="PTHR46599:SF3">
    <property type="entry name" value="PIGGYBAC TRANSPOSABLE ELEMENT-DERIVED PROTEIN 4"/>
    <property type="match status" value="1"/>
</dbReference>
<gene>
    <name evidence="2" type="ORF">ABMA27_003396</name>
</gene>
<dbReference type="Pfam" id="PF13843">
    <property type="entry name" value="DDE_Tnp_1_7"/>
    <property type="match status" value="1"/>
</dbReference>
<protein>
    <recommendedName>
        <fullName evidence="1">PiggyBac transposable element-derived protein domain-containing protein</fullName>
    </recommendedName>
</protein>